<dbReference type="Proteomes" id="UP000008370">
    <property type="component" value="Unassembled WGS sequence"/>
</dbReference>
<dbReference type="HOGENOM" id="CLU_966778_0_0_1"/>
<feature type="compositionally biased region" description="Low complexity" evidence="1">
    <location>
        <begin position="22"/>
        <end position="46"/>
    </location>
</feature>
<feature type="compositionally biased region" description="Basic and acidic residues" evidence="1">
    <location>
        <begin position="207"/>
        <end position="224"/>
    </location>
</feature>
<gene>
    <name evidence="2" type="ORF">PHACADRAFT_199963</name>
</gene>
<evidence type="ECO:0000256" key="1">
    <source>
        <dbReference type="SAM" id="MobiDB-lite"/>
    </source>
</evidence>
<reference evidence="2 3" key="1">
    <citation type="journal article" date="2012" name="BMC Genomics">
        <title>Comparative genomics of the white-rot fungi, Phanerochaete carnosa and P. chrysosporium, to elucidate the genetic basis of the distinct wood types they colonize.</title>
        <authorList>
            <person name="Suzuki H."/>
            <person name="MacDonald J."/>
            <person name="Syed K."/>
            <person name="Salamov A."/>
            <person name="Hori C."/>
            <person name="Aerts A."/>
            <person name="Henrissat B."/>
            <person name="Wiebenga A."/>
            <person name="vanKuyk P.A."/>
            <person name="Barry K."/>
            <person name="Lindquist E."/>
            <person name="LaButti K."/>
            <person name="Lapidus A."/>
            <person name="Lucas S."/>
            <person name="Coutinho P."/>
            <person name="Gong Y."/>
            <person name="Samejima M."/>
            <person name="Mahadevan R."/>
            <person name="Abou-Zaid M."/>
            <person name="de Vries R.P."/>
            <person name="Igarashi K."/>
            <person name="Yadav J.S."/>
            <person name="Grigoriev I.V."/>
            <person name="Master E.R."/>
        </authorList>
    </citation>
    <scope>NUCLEOTIDE SEQUENCE [LARGE SCALE GENOMIC DNA]</scope>
    <source>
        <strain evidence="2 3">HHB-10118-sp</strain>
    </source>
</reference>
<proteinExistence type="predicted"/>
<accession>K5VWC9</accession>
<keyword evidence="3" id="KW-1185">Reference proteome</keyword>
<sequence length="288" mass="30813">MLTNAHSSSAARLTVLTPLVPPQDSSSPSPRSSSSSGESSEQATTPVRPPSTPPRTRSRTGSLSTANHTRLRSGRARSYTANMPFFTATAPSAGPSSMPSTSRTTASFQHLDLGSPPPYSPEPPEIDPNSPFLAKRAASSPHLQSPPLSPDSPHVYSQSHPTLRRPSSSALRTSGHSSVRARSMHARVETDEDDTDTASGDDAVVYRSRERERPPSREREPSLAEILRERLFGKGKGRSDVPERVRFITTVPGVLGAGETETESEDAVSKASIAAETPYIAWPLPLVS</sequence>
<dbReference type="STRING" id="650164.K5VWC9"/>
<dbReference type="RefSeq" id="XP_007400286.1">
    <property type="nucleotide sequence ID" value="XM_007400224.1"/>
</dbReference>
<protein>
    <submittedName>
        <fullName evidence="2">Uncharacterized protein</fullName>
    </submittedName>
</protein>
<organism evidence="2 3">
    <name type="scientific">Phanerochaete carnosa (strain HHB-10118-sp)</name>
    <name type="common">White-rot fungus</name>
    <name type="synonym">Peniophora carnosa</name>
    <dbReference type="NCBI Taxonomy" id="650164"/>
    <lineage>
        <taxon>Eukaryota</taxon>
        <taxon>Fungi</taxon>
        <taxon>Dikarya</taxon>
        <taxon>Basidiomycota</taxon>
        <taxon>Agaricomycotina</taxon>
        <taxon>Agaricomycetes</taxon>
        <taxon>Polyporales</taxon>
        <taxon>Phanerochaetaceae</taxon>
        <taxon>Phanerochaete</taxon>
    </lineage>
</organism>
<dbReference type="KEGG" id="pco:PHACADRAFT_199963"/>
<evidence type="ECO:0000313" key="3">
    <source>
        <dbReference type="Proteomes" id="UP000008370"/>
    </source>
</evidence>
<evidence type="ECO:0000313" key="2">
    <source>
        <dbReference type="EMBL" id="EKM51130.1"/>
    </source>
</evidence>
<name>K5VWC9_PHACS</name>
<feature type="region of interest" description="Disordered" evidence="1">
    <location>
        <begin position="1"/>
        <end position="224"/>
    </location>
</feature>
<dbReference type="OrthoDB" id="2139606at2759"/>
<dbReference type="EMBL" id="JH930477">
    <property type="protein sequence ID" value="EKM51130.1"/>
    <property type="molecule type" value="Genomic_DNA"/>
</dbReference>
<dbReference type="GeneID" id="18911449"/>
<dbReference type="AlphaFoldDB" id="K5VWC9"/>
<feature type="compositionally biased region" description="Polar residues" evidence="1">
    <location>
        <begin position="155"/>
        <end position="177"/>
    </location>
</feature>
<feature type="compositionally biased region" description="Polar residues" evidence="1">
    <location>
        <begin position="94"/>
        <end position="108"/>
    </location>
</feature>
<feature type="compositionally biased region" description="Low complexity" evidence="1">
    <location>
        <begin position="139"/>
        <end position="154"/>
    </location>
</feature>
<feature type="compositionally biased region" description="Polar residues" evidence="1">
    <location>
        <begin position="1"/>
        <end position="11"/>
    </location>
</feature>
<dbReference type="InParanoid" id="K5VWC9"/>